<evidence type="ECO:0000313" key="1">
    <source>
        <dbReference type="EMBL" id="MDO1448080.1"/>
    </source>
</evidence>
<sequence length="114" mass="13489">MQSVCLKEFVQYFPSVPQEYAQKLYMQPFYPQNIPALFEGWEYYAYCGCYIDSSEDRNIIRFGESSYTINAESLHLPDDLNDFINDCRRAGVKLIWSEEMADELWFRSTATHKN</sequence>
<keyword evidence="2" id="KW-1185">Reference proteome</keyword>
<gene>
    <name evidence="1" type="ORF">Q0590_17535</name>
</gene>
<comment type="caution">
    <text evidence="1">The sequence shown here is derived from an EMBL/GenBank/DDBJ whole genome shotgun (WGS) entry which is preliminary data.</text>
</comment>
<dbReference type="EMBL" id="JAUKPO010000010">
    <property type="protein sequence ID" value="MDO1448080.1"/>
    <property type="molecule type" value="Genomic_DNA"/>
</dbReference>
<reference evidence="1" key="1">
    <citation type="submission" date="2023-07" db="EMBL/GenBank/DDBJ databases">
        <title>The genome sequence of Rhodocytophaga aerolata KACC 12507.</title>
        <authorList>
            <person name="Zhang X."/>
        </authorList>
    </citation>
    <scope>NUCLEOTIDE SEQUENCE</scope>
    <source>
        <strain evidence="1">KACC 12507</strain>
    </source>
</reference>
<organism evidence="1 2">
    <name type="scientific">Rhodocytophaga aerolata</name>
    <dbReference type="NCBI Taxonomy" id="455078"/>
    <lineage>
        <taxon>Bacteria</taxon>
        <taxon>Pseudomonadati</taxon>
        <taxon>Bacteroidota</taxon>
        <taxon>Cytophagia</taxon>
        <taxon>Cytophagales</taxon>
        <taxon>Rhodocytophagaceae</taxon>
        <taxon>Rhodocytophaga</taxon>
    </lineage>
</organism>
<dbReference type="RefSeq" id="WP_302038885.1">
    <property type="nucleotide sequence ID" value="NZ_JAUKPO010000010.1"/>
</dbReference>
<name>A0ABT8R7J9_9BACT</name>
<accession>A0ABT8R7J9</accession>
<proteinExistence type="predicted"/>
<protein>
    <submittedName>
        <fullName evidence="1">Uncharacterized protein</fullName>
    </submittedName>
</protein>
<evidence type="ECO:0000313" key="2">
    <source>
        <dbReference type="Proteomes" id="UP001168528"/>
    </source>
</evidence>
<dbReference type="Proteomes" id="UP001168528">
    <property type="component" value="Unassembled WGS sequence"/>
</dbReference>